<dbReference type="EMBL" id="CAJOBB010030197">
    <property type="protein sequence ID" value="CAF4441972.1"/>
    <property type="molecule type" value="Genomic_DNA"/>
</dbReference>
<protein>
    <submittedName>
        <fullName evidence="1">Uncharacterized protein</fullName>
    </submittedName>
</protein>
<feature type="non-terminal residue" evidence="1">
    <location>
        <position position="1"/>
    </location>
</feature>
<evidence type="ECO:0000313" key="2">
    <source>
        <dbReference type="Proteomes" id="UP000663868"/>
    </source>
</evidence>
<comment type="caution">
    <text evidence="1">The sequence shown here is derived from an EMBL/GenBank/DDBJ whole genome shotgun (WGS) entry which is preliminary data.</text>
</comment>
<dbReference type="AlphaFoldDB" id="A0A820RN98"/>
<reference evidence="1" key="1">
    <citation type="submission" date="2021-02" db="EMBL/GenBank/DDBJ databases">
        <authorList>
            <person name="Nowell W R."/>
        </authorList>
    </citation>
    <scope>NUCLEOTIDE SEQUENCE</scope>
</reference>
<gene>
    <name evidence="1" type="ORF">KXQ929_LOCUS53445</name>
</gene>
<proteinExistence type="predicted"/>
<organism evidence="1 2">
    <name type="scientific">Adineta steineri</name>
    <dbReference type="NCBI Taxonomy" id="433720"/>
    <lineage>
        <taxon>Eukaryota</taxon>
        <taxon>Metazoa</taxon>
        <taxon>Spiralia</taxon>
        <taxon>Gnathifera</taxon>
        <taxon>Rotifera</taxon>
        <taxon>Eurotatoria</taxon>
        <taxon>Bdelloidea</taxon>
        <taxon>Adinetida</taxon>
        <taxon>Adinetidae</taxon>
        <taxon>Adineta</taxon>
    </lineage>
</organism>
<accession>A0A820RN98</accession>
<evidence type="ECO:0000313" key="1">
    <source>
        <dbReference type="EMBL" id="CAF4441972.1"/>
    </source>
</evidence>
<sequence length="59" mass="7246">DIRRYFEEIKQEQWQKLDSKQVLSACDKYHDTLQALPKVVRLWNVYTYTDEEIKRIKVS</sequence>
<name>A0A820RN98_9BILA</name>
<dbReference type="Proteomes" id="UP000663868">
    <property type="component" value="Unassembled WGS sequence"/>
</dbReference>